<dbReference type="Proteomes" id="UP000733379">
    <property type="component" value="Unassembled WGS sequence"/>
</dbReference>
<evidence type="ECO:0000259" key="1">
    <source>
        <dbReference type="Pfam" id="PF17765"/>
    </source>
</evidence>
<dbReference type="PANTHER" id="PTHR35010:SF2">
    <property type="entry name" value="BLL4672 PROTEIN"/>
    <property type="match status" value="1"/>
</dbReference>
<protein>
    <recommendedName>
        <fullName evidence="1">MmyB-like transcription regulator ligand binding domain-containing protein</fullName>
    </recommendedName>
</protein>
<dbReference type="PANTHER" id="PTHR35010">
    <property type="entry name" value="BLL4672 PROTEIN-RELATED"/>
    <property type="match status" value="1"/>
</dbReference>
<organism evidence="2 3">
    <name type="scientific">Nocardia albiluteola</name>
    <dbReference type="NCBI Taxonomy" id="2842303"/>
    <lineage>
        <taxon>Bacteria</taxon>
        <taxon>Bacillati</taxon>
        <taxon>Actinomycetota</taxon>
        <taxon>Actinomycetes</taxon>
        <taxon>Mycobacteriales</taxon>
        <taxon>Nocardiaceae</taxon>
        <taxon>Nocardia</taxon>
    </lineage>
</organism>
<comment type="caution">
    <text evidence="2">The sequence shown here is derived from an EMBL/GenBank/DDBJ whole genome shotgun (WGS) entry which is preliminary data.</text>
</comment>
<keyword evidence="3" id="KW-1185">Reference proteome</keyword>
<dbReference type="EMBL" id="JAHKNI010000001">
    <property type="protein sequence ID" value="MBU3060086.1"/>
    <property type="molecule type" value="Genomic_DNA"/>
</dbReference>
<feature type="domain" description="MmyB-like transcription regulator ligand binding" evidence="1">
    <location>
        <begin position="1"/>
        <end position="153"/>
    </location>
</feature>
<name>A0ABS6AS72_9NOCA</name>
<sequence>MPDTPAFLADHRLEVLAANPLAELLYGRRPLRGTNIARHIFLDPAARALYTEWDRCTGDTVGQLRLAAGRYPDDPQLAALIGELAMRSERFAALWARADVRCRTHGRKSFTHPLVGNLDLHQENFTVPDDAGVELVILSPAPGSAAHDGLRLLARLGATDDREREFGPVHPA</sequence>
<accession>A0ABS6AS72</accession>
<evidence type="ECO:0000313" key="2">
    <source>
        <dbReference type="EMBL" id="MBU3060086.1"/>
    </source>
</evidence>
<dbReference type="Gene3D" id="3.30.450.180">
    <property type="match status" value="1"/>
</dbReference>
<evidence type="ECO:0000313" key="3">
    <source>
        <dbReference type="Proteomes" id="UP000733379"/>
    </source>
</evidence>
<gene>
    <name evidence="2" type="ORF">KO481_00895</name>
</gene>
<reference evidence="2 3" key="1">
    <citation type="submission" date="2021-06" db="EMBL/GenBank/DDBJ databases">
        <title>Actinomycetes sequencing.</title>
        <authorList>
            <person name="Shan Q."/>
        </authorList>
    </citation>
    <scope>NUCLEOTIDE SEQUENCE [LARGE SCALE GENOMIC DNA]</scope>
    <source>
        <strain evidence="2 3">NEAU-G5</strain>
    </source>
</reference>
<proteinExistence type="predicted"/>
<dbReference type="InterPro" id="IPR041413">
    <property type="entry name" value="MLTR_LBD"/>
</dbReference>
<dbReference type="Pfam" id="PF17765">
    <property type="entry name" value="MLTR_LBD"/>
    <property type="match status" value="1"/>
</dbReference>